<organism evidence="1 2">
    <name type="scientific">Alkalihalobacillus alcalophilus ATCC 27647 = CGMCC 1.3604</name>
    <dbReference type="NCBI Taxonomy" id="1218173"/>
    <lineage>
        <taxon>Bacteria</taxon>
        <taxon>Bacillati</taxon>
        <taxon>Bacillota</taxon>
        <taxon>Bacilli</taxon>
        <taxon>Bacillales</taxon>
        <taxon>Bacillaceae</taxon>
        <taxon>Alkalihalobacillus</taxon>
    </lineage>
</organism>
<sequence>MPMHQMKSIWTPLALFRIHFFRSDDGGLYIKIGKRRRRKISSKK</sequence>
<dbReference type="Proteomes" id="UP000297014">
    <property type="component" value="Unassembled WGS sequence"/>
</dbReference>
<accession>A0A4S4JW05</accession>
<reference evidence="1 2" key="1">
    <citation type="submission" date="2014-01" db="EMBL/GenBank/DDBJ databases">
        <title>Draft genome sequencing of Bacillus alcalophilus CGMCC 1.3604.</title>
        <authorList>
            <person name="Yang J."/>
            <person name="Diao L."/>
            <person name="Yang S."/>
        </authorList>
    </citation>
    <scope>NUCLEOTIDE SEQUENCE [LARGE SCALE GENOMIC DNA]</scope>
    <source>
        <strain evidence="1 2">CGMCC 1.3604</strain>
    </source>
</reference>
<evidence type="ECO:0000313" key="1">
    <source>
        <dbReference type="EMBL" id="THG89385.1"/>
    </source>
</evidence>
<dbReference type="AlphaFoldDB" id="A0A4S4JW05"/>
<proteinExistence type="predicted"/>
<gene>
    <name evidence="1" type="ORF">AJ85_17990</name>
</gene>
<dbReference type="EMBL" id="JALP01000238">
    <property type="protein sequence ID" value="THG89385.1"/>
    <property type="molecule type" value="Genomic_DNA"/>
</dbReference>
<comment type="caution">
    <text evidence="1">The sequence shown here is derived from an EMBL/GenBank/DDBJ whole genome shotgun (WGS) entry which is preliminary data.</text>
</comment>
<protein>
    <submittedName>
        <fullName evidence="1">Uncharacterized protein</fullName>
    </submittedName>
</protein>
<name>A0A4S4JW05_ALKAL</name>
<evidence type="ECO:0000313" key="2">
    <source>
        <dbReference type="Proteomes" id="UP000297014"/>
    </source>
</evidence>